<keyword evidence="5 10" id="KW-1000">Mitochondrion outer membrane</keyword>
<keyword evidence="3 10" id="KW-1134">Transmembrane beta strand</keyword>
<proteinExistence type="inferred from homology"/>
<feature type="compositionally biased region" description="Polar residues" evidence="11">
    <location>
        <begin position="328"/>
        <end position="340"/>
    </location>
</feature>
<evidence type="ECO:0000259" key="12">
    <source>
        <dbReference type="PROSITE" id="PS51847"/>
    </source>
</evidence>
<evidence type="ECO:0000256" key="9">
    <source>
        <dbReference type="ARBA" id="ARBA00023136"/>
    </source>
</evidence>
<dbReference type="GO" id="GO:0032865">
    <property type="term" value="C:ERMES complex"/>
    <property type="evidence" value="ECO:0007669"/>
    <property type="project" value="UniProtKB-UniRule"/>
</dbReference>
<dbReference type="OrthoDB" id="17927at2759"/>
<keyword evidence="7" id="KW-0446">Lipid-binding</keyword>
<feature type="compositionally biased region" description="Polar residues" evidence="11">
    <location>
        <begin position="461"/>
        <end position="472"/>
    </location>
</feature>
<feature type="compositionally biased region" description="Polar residues" evidence="11">
    <location>
        <begin position="248"/>
        <end position="262"/>
    </location>
</feature>
<keyword evidence="14" id="KW-1185">Reference proteome</keyword>
<accession>A0A9W7ZY42</accession>
<gene>
    <name evidence="10 13" type="primary">MDM34</name>
    <name evidence="13" type="ORF">H4219_002199</name>
</gene>
<comment type="similarity">
    <text evidence="10">Belongs to the MDM34 family.</text>
</comment>
<evidence type="ECO:0000256" key="4">
    <source>
        <dbReference type="ARBA" id="ARBA00022692"/>
    </source>
</evidence>
<dbReference type="InterPro" id="IPR027536">
    <property type="entry name" value="MDM34"/>
</dbReference>
<dbReference type="PANTHER" id="PTHR28185">
    <property type="entry name" value="MITOCHONDRIAL DISTRIBUTION AND MORPHOLOGY PROTEIN 34"/>
    <property type="match status" value="1"/>
</dbReference>
<feature type="region of interest" description="Disordered" evidence="11">
    <location>
        <begin position="429"/>
        <end position="480"/>
    </location>
</feature>
<feature type="region of interest" description="Disordered" evidence="11">
    <location>
        <begin position="283"/>
        <end position="340"/>
    </location>
</feature>
<keyword evidence="6" id="KW-0445">Lipid transport</keyword>
<reference evidence="13" key="1">
    <citation type="submission" date="2022-07" db="EMBL/GenBank/DDBJ databases">
        <title>Phylogenomic reconstructions and comparative analyses of Kickxellomycotina fungi.</title>
        <authorList>
            <person name="Reynolds N.K."/>
            <person name="Stajich J.E."/>
            <person name="Barry K."/>
            <person name="Grigoriev I.V."/>
            <person name="Crous P."/>
            <person name="Smith M.E."/>
        </authorList>
    </citation>
    <scope>NUCLEOTIDE SEQUENCE</scope>
    <source>
        <strain evidence="13">NBRC 100468</strain>
    </source>
</reference>
<dbReference type="Proteomes" id="UP001150538">
    <property type="component" value="Unassembled WGS sequence"/>
</dbReference>
<feature type="region of interest" description="Disordered" evidence="11">
    <location>
        <begin position="244"/>
        <end position="267"/>
    </location>
</feature>
<evidence type="ECO:0000313" key="13">
    <source>
        <dbReference type="EMBL" id="KAJ1919045.1"/>
    </source>
</evidence>
<feature type="region of interest" description="Disordered" evidence="11">
    <location>
        <begin position="361"/>
        <end position="381"/>
    </location>
</feature>
<comment type="domain">
    <text evidence="10">Lacks alpha-helical transmembrane segments, suggesting that it resides in the membrane via beta-sheet conformations similar to those predicted for other outer membrane proteins and porin.</text>
</comment>
<evidence type="ECO:0000256" key="1">
    <source>
        <dbReference type="ARBA" id="ARBA00004370"/>
    </source>
</evidence>
<evidence type="ECO:0000256" key="6">
    <source>
        <dbReference type="ARBA" id="ARBA00023055"/>
    </source>
</evidence>
<dbReference type="HAMAP" id="MF_03105">
    <property type="entry name" value="Mdm34"/>
    <property type="match status" value="1"/>
</dbReference>
<keyword evidence="2" id="KW-0813">Transport</keyword>
<keyword evidence="4 10" id="KW-0812">Transmembrane</keyword>
<name>A0A9W7ZY42_9FUNG</name>
<feature type="domain" description="SMP-LTD" evidence="12">
    <location>
        <begin position="1"/>
        <end position="195"/>
    </location>
</feature>
<dbReference type="PANTHER" id="PTHR28185:SF1">
    <property type="entry name" value="MITOCHONDRIAL DISTRIBUTION AND MORPHOLOGY PROTEIN 34"/>
    <property type="match status" value="1"/>
</dbReference>
<dbReference type="CDD" id="cd21673">
    <property type="entry name" value="SMP_Mdm34"/>
    <property type="match status" value="1"/>
</dbReference>
<keyword evidence="9 10" id="KW-0472">Membrane</keyword>
<comment type="caution">
    <text evidence="13">The sequence shown here is derived from an EMBL/GenBank/DDBJ whole genome shotgun (WGS) entry which is preliminary data.</text>
</comment>
<feature type="compositionally biased region" description="Low complexity" evidence="11">
    <location>
        <begin position="291"/>
        <end position="309"/>
    </location>
</feature>
<comment type="subcellular location">
    <subcellularLocation>
        <location evidence="1">Membrane</location>
    </subcellularLocation>
    <subcellularLocation>
        <location evidence="10">Mitochondrion outer membrane</location>
        <topology evidence="10">Multi-pass membrane protein</topology>
    </subcellularLocation>
    <text evidence="10">The ERMES/MDM complex localizes to a few discrete foci (around 10 per single cell), that represent mitochondria-endoplasmic reticulum junctions. These foci are often found next to mtDNA nucleoids.</text>
</comment>
<evidence type="ECO:0000256" key="3">
    <source>
        <dbReference type="ARBA" id="ARBA00022452"/>
    </source>
</evidence>
<keyword evidence="8 10" id="KW-0496">Mitochondrion</keyword>
<dbReference type="GO" id="GO:0007005">
    <property type="term" value="P:mitochondrion organization"/>
    <property type="evidence" value="ECO:0007669"/>
    <property type="project" value="InterPro"/>
</dbReference>
<dbReference type="PROSITE" id="PS51847">
    <property type="entry name" value="SMP"/>
    <property type="match status" value="1"/>
</dbReference>
<organism evidence="13 14">
    <name type="scientific">Mycoemilia scoparia</name>
    <dbReference type="NCBI Taxonomy" id="417184"/>
    <lineage>
        <taxon>Eukaryota</taxon>
        <taxon>Fungi</taxon>
        <taxon>Fungi incertae sedis</taxon>
        <taxon>Zoopagomycota</taxon>
        <taxon>Kickxellomycotina</taxon>
        <taxon>Kickxellomycetes</taxon>
        <taxon>Kickxellales</taxon>
        <taxon>Kickxellaceae</taxon>
        <taxon>Mycoemilia</taxon>
    </lineage>
</organism>
<dbReference type="AlphaFoldDB" id="A0A9W7ZY42"/>
<comment type="function">
    <text evidence="10">Component of the ERMES/MDM complex, which serves as a molecular tether to connect the endoplasmic reticulum (ER) and mitochondria. Components of this complex are involved in the control of mitochondrial shape and protein biogenesis, and function in nonvesicular lipid trafficking between the ER and mitochondria. MDM34 is required for the interaction of the ER-resident membrane protein MMM1 and the outer mitochondrial membrane-resident beta-barrel protein MDM10.</text>
</comment>
<comment type="subunit">
    <text evidence="10">Component of the ER-mitochondria encounter structure (ERMES) or MDM complex, composed of MMM1, MDM10, MDM12 and MDM34.</text>
</comment>
<evidence type="ECO:0000256" key="2">
    <source>
        <dbReference type="ARBA" id="ARBA00022448"/>
    </source>
</evidence>
<evidence type="ECO:0000256" key="7">
    <source>
        <dbReference type="ARBA" id="ARBA00023121"/>
    </source>
</evidence>
<dbReference type="InterPro" id="IPR058825">
    <property type="entry name" value="MDM34_N"/>
</dbReference>
<dbReference type="GO" id="GO:0015914">
    <property type="term" value="P:phospholipid transport"/>
    <property type="evidence" value="ECO:0007669"/>
    <property type="project" value="TreeGrafter"/>
</dbReference>
<evidence type="ECO:0000256" key="10">
    <source>
        <dbReference type="HAMAP-Rule" id="MF_03105"/>
    </source>
</evidence>
<evidence type="ECO:0000256" key="5">
    <source>
        <dbReference type="ARBA" id="ARBA00022787"/>
    </source>
</evidence>
<dbReference type="Pfam" id="PF26545">
    <property type="entry name" value="Mdm34_N"/>
    <property type="match status" value="1"/>
</dbReference>
<sequence>MAFQFNWGEFSPDFCEEAKEMLTTALNKEGGNKPPNIVGDIVVKELNLGKEPPDLEILEIGDLGEENFRAIFKMTYTGDGCLVLQTKVQANPLTTSKSDILGAPTLNIVAADQPLIVPMLLTISKLNLRGIIVLAVSKKSGITLVFKNDPLVSVEVHSTFDSLPSVRRNLQRDIEETLRVMFQEDLPTIVHEISVKQIRRQQEKQDQRRRSKISAEQAYLRNRAVSRSSGVTPAFVGHTRYLRPESNMDWSPTPSINGSEASTLGHPYHNNISTQLYSKLSEIHGQQQVASSTTGGTSNGNFSNNPFSSEPMNGFGSDDFWNGPGPHSNMSGRSDGSDCHTTVTDQCLASDRQDNELLRSGAMYSDNGSPPVSPRPEMTGNGFVLSPSDSQVAAELASLMAMGYTLYPFTRTFKHTTFRSNIYQQPFEGHQPLEPINQYSSTSSSADNSDPPLHQRRQTDDQITSGTSTPIRRSNILGRRRPLKRKVVRLSGFSAK</sequence>
<dbReference type="GO" id="GO:0008289">
    <property type="term" value="F:lipid binding"/>
    <property type="evidence" value="ECO:0007669"/>
    <property type="project" value="UniProtKB-KW"/>
</dbReference>
<evidence type="ECO:0000256" key="11">
    <source>
        <dbReference type="SAM" id="MobiDB-lite"/>
    </source>
</evidence>
<dbReference type="GO" id="GO:1990456">
    <property type="term" value="P:mitochondrion-endoplasmic reticulum membrane tethering"/>
    <property type="evidence" value="ECO:0007669"/>
    <property type="project" value="TreeGrafter"/>
</dbReference>
<evidence type="ECO:0000313" key="14">
    <source>
        <dbReference type="Proteomes" id="UP001150538"/>
    </source>
</evidence>
<evidence type="ECO:0000256" key="8">
    <source>
        <dbReference type="ARBA" id="ARBA00023128"/>
    </source>
</evidence>
<dbReference type="EMBL" id="JANBPU010000033">
    <property type="protein sequence ID" value="KAJ1919045.1"/>
    <property type="molecule type" value="Genomic_DNA"/>
</dbReference>
<protein>
    <recommendedName>
        <fullName evidence="10">Mitochondrial distribution and morphology protein 34</fullName>
    </recommendedName>
</protein>
<dbReference type="InterPro" id="IPR031468">
    <property type="entry name" value="SMP_LBD"/>
</dbReference>